<sequence>MLISPSKIHSNLISLLSTNYKKGPHTALLIYPNGQLVSSANLPSDDYEDDDEDNQSNGKLKGQEELEEEEEEEEPYLEIQERFRLLLGLASQWDRQDSGKMECELGKLHFKFIQLPISPLVSSIGKESLPSVKNQFIDGFILILNSTKNVEWKILLNKSEEFKKNWDS</sequence>
<proteinExistence type="predicted"/>
<reference evidence="2" key="3">
    <citation type="submission" date="2016-07" db="EMBL/GenBank/DDBJ databases">
        <title>Evolution of pathogenesis and genome organization in the Tremellales.</title>
        <authorList>
            <person name="Cuomo C."/>
            <person name="Litvintseva A."/>
            <person name="Heitman J."/>
            <person name="Chen Y."/>
            <person name="Sun S."/>
            <person name="Springer D."/>
            <person name="Dromer F."/>
            <person name="Young S."/>
            <person name="Zeng Q."/>
            <person name="Chapman S."/>
            <person name="Gujja S."/>
            <person name="Saif S."/>
            <person name="Birren B."/>
        </authorList>
    </citation>
    <scope>NUCLEOTIDE SEQUENCE</scope>
    <source>
        <strain evidence="2">CBS 10737</strain>
    </source>
</reference>
<reference evidence="3" key="4">
    <citation type="submission" date="2024-02" db="EMBL/GenBank/DDBJ databases">
        <title>Comparative genomics of Cryptococcus and Kwoniella reveals pathogenesis evolution and contrasting modes of karyotype evolution via chromosome fusion or intercentromeric recombination.</title>
        <authorList>
            <person name="Coelho M.A."/>
            <person name="David-Palma M."/>
            <person name="Shea T."/>
            <person name="Bowers K."/>
            <person name="McGinley-Smith S."/>
            <person name="Mohammad A.W."/>
            <person name="Gnirke A."/>
            <person name="Yurkov A.M."/>
            <person name="Nowrousian M."/>
            <person name="Sun S."/>
            <person name="Cuomo C.A."/>
            <person name="Heitman J."/>
        </authorList>
    </citation>
    <scope>NUCLEOTIDE SEQUENCE</scope>
    <source>
        <strain evidence="3">CBS 10737</strain>
    </source>
</reference>
<dbReference type="EMBL" id="KI894012">
    <property type="protein sequence ID" value="OCF49331.1"/>
    <property type="molecule type" value="Genomic_DNA"/>
</dbReference>
<gene>
    <name evidence="2" type="ORF">I206_05022</name>
    <name evidence="3" type="ORF">I206_106197</name>
</gene>
<dbReference type="AlphaFoldDB" id="A0A1B9I1K2"/>
<evidence type="ECO:0000313" key="4">
    <source>
        <dbReference type="Proteomes" id="UP000094020"/>
    </source>
</evidence>
<feature type="compositionally biased region" description="Acidic residues" evidence="1">
    <location>
        <begin position="45"/>
        <end position="54"/>
    </location>
</feature>
<dbReference type="RefSeq" id="XP_019010550.1">
    <property type="nucleotide sequence ID" value="XM_019156748.1"/>
</dbReference>
<dbReference type="GeneID" id="30173391"/>
<feature type="region of interest" description="Disordered" evidence="1">
    <location>
        <begin position="40"/>
        <end position="75"/>
    </location>
</feature>
<accession>A0A1B9I1K2</accession>
<name>A0A1B9I1K2_9TREE</name>
<dbReference type="OrthoDB" id="2587036at2759"/>
<dbReference type="EMBL" id="CP144526">
    <property type="protein sequence ID" value="WWC72235.1"/>
    <property type="molecule type" value="Genomic_DNA"/>
</dbReference>
<keyword evidence="4" id="KW-1185">Reference proteome</keyword>
<protein>
    <submittedName>
        <fullName evidence="2">Uncharacterized protein</fullName>
    </submittedName>
</protein>
<reference evidence="2" key="1">
    <citation type="submission" date="2013-07" db="EMBL/GenBank/DDBJ databases">
        <title>The Genome Sequence of Cryptococcus pinus CBS10737.</title>
        <authorList>
            <consortium name="The Broad Institute Genome Sequencing Platform"/>
            <person name="Cuomo C."/>
            <person name="Litvintseva A."/>
            <person name="Chen Y."/>
            <person name="Heitman J."/>
            <person name="Sun S."/>
            <person name="Springer D."/>
            <person name="Dromer F."/>
            <person name="Young S.K."/>
            <person name="Zeng Q."/>
            <person name="Gargeya S."/>
            <person name="Fitzgerald M."/>
            <person name="Abouelleil A."/>
            <person name="Alvarado L."/>
            <person name="Berlin A.M."/>
            <person name="Chapman S.B."/>
            <person name="Dewar J."/>
            <person name="Goldberg J."/>
            <person name="Griggs A."/>
            <person name="Gujja S."/>
            <person name="Hansen M."/>
            <person name="Howarth C."/>
            <person name="Imamovic A."/>
            <person name="Larimer J."/>
            <person name="McCowan C."/>
            <person name="Murphy C."/>
            <person name="Pearson M."/>
            <person name="Priest M."/>
            <person name="Roberts A."/>
            <person name="Saif S."/>
            <person name="Shea T."/>
            <person name="Sykes S."/>
            <person name="Wortman J."/>
            <person name="Nusbaum C."/>
            <person name="Birren B."/>
        </authorList>
    </citation>
    <scope>NUCLEOTIDE SEQUENCE [LARGE SCALE GENOMIC DNA]</scope>
    <source>
        <strain evidence="2">CBS 10737</strain>
    </source>
</reference>
<evidence type="ECO:0000313" key="2">
    <source>
        <dbReference type="EMBL" id="OCF49331.1"/>
    </source>
</evidence>
<feature type="compositionally biased region" description="Acidic residues" evidence="1">
    <location>
        <begin position="65"/>
        <end position="75"/>
    </location>
</feature>
<reference evidence="3" key="2">
    <citation type="submission" date="2013-07" db="EMBL/GenBank/DDBJ databases">
        <authorList>
            <consortium name="The Broad Institute Genome Sequencing Platform"/>
            <person name="Cuomo C."/>
            <person name="Litvintseva A."/>
            <person name="Chen Y."/>
            <person name="Heitman J."/>
            <person name="Sun S."/>
            <person name="Springer D."/>
            <person name="Dromer F."/>
            <person name="Young S.K."/>
            <person name="Zeng Q."/>
            <person name="Gargeya S."/>
            <person name="Fitzgerald M."/>
            <person name="Abouelleil A."/>
            <person name="Alvarado L."/>
            <person name="Berlin A.M."/>
            <person name="Chapman S.B."/>
            <person name="Dewar J."/>
            <person name="Goldberg J."/>
            <person name="Griggs A."/>
            <person name="Gujja S."/>
            <person name="Hansen M."/>
            <person name="Howarth C."/>
            <person name="Imamovic A."/>
            <person name="Larimer J."/>
            <person name="McCowan C."/>
            <person name="Murphy C."/>
            <person name="Pearson M."/>
            <person name="Priest M."/>
            <person name="Roberts A."/>
            <person name="Saif S."/>
            <person name="Shea T."/>
            <person name="Sykes S."/>
            <person name="Wortman J."/>
            <person name="Nusbaum C."/>
            <person name="Birren B."/>
        </authorList>
    </citation>
    <scope>NUCLEOTIDE SEQUENCE</scope>
    <source>
        <strain evidence="3">CBS 10737</strain>
    </source>
</reference>
<dbReference type="KEGG" id="kpin:30173391"/>
<evidence type="ECO:0000256" key="1">
    <source>
        <dbReference type="SAM" id="MobiDB-lite"/>
    </source>
</evidence>
<dbReference type="Proteomes" id="UP000094020">
    <property type="component" value="Chromosome 8"/>
</dbReference>
<organism evidence="2">
    <name type="scientific">Kwoniella pini CBS 10737</name>
    <dbReference type="NCBI Taxonomy" id="1296096"/>
    <lineage>
        <taxon>Eukaryota</taxon>
        <taxon>Fungi</taxon>
        <taxon>Dikarya</taxon>
        <taxon>Basidiomycota</taxon>
        <taxon>Agaricomycotina</taxon>
        <taxon>Tremellomycetes</taxon>
        <taxon>Tremellales</taxon>
        <taxon>Cryptococcaceae</taxon>
        <taxon>Kwoniella</taxon>
    </lineage>
</organism>
<evidence type="ECO:0000313" key="3">
    <source>
        <dbReference type="EMBL" id="WWC72235.1"/>
    </source>
</evidence>